<sequence>MIKAFRVRRSLRPALAAIKHSTRSWPTIILLISADLLALTTAVATSVWGRVLLGGTLKPDFYWRLWPLLALFILSYSSLRLYPGVAISPVDELRSVSLATTLIYFFLGAIIFMFGEGELYSRSAFTAAWLLSMALVLINRGLVRGLFARSDWWGYPVIVLGAGKTGTLVIRTLQRNPRLGLKPVAVLDDNPQTWGKLEGVSVVGELALAPNLARRLQIPYAIVAMPGVPRDRLLNVIEQYGQTFPHLLIIPDLFGFSSLWVEPKDLTGVLGLEVRQQLLLPGPRLTKWILELTISLLVTLAILPLMATIALLIRLDSRGPVFYGHRRIGRRGKSFIAWKFRTMVPHADRVLDHYLAENPEAQRLWIQERKLKNDPRITRIGRLLRRSSLDELPQIWNVLKREMSLVGPRPIVTEEVSNYADKFDLYMRVLPGITGLWQVSGRNNITYEERVNLDAYYVRNWSVWLDLYILIKTIWVVMRGEGAY</sequence>
<evidence type="ECO:0000313" key="11">
    <source>
        <dbReference type="EMBL" id="KKJ00836.1"/>
    </source>
</evidence>
<dbReference type="PANTHER" id="PTHR30576">
    <property type="entry name" value="COLANIC BIOSYNTHESIS UDP-GLUCOSE LIPID CARRIER TRANSFERASE"/>
    <property type="match status" value="1"/>
</dbReference>
<keyword evidence="8 9" id="KW-0472">Membrane</keyword>
<keyword evidence="7 9" id="KW-1133">Transmembrane helix</keyword>
<feature type="domain" description="Bacterial sugar transferase" evidence="10">
    <location>
        <begin position="287"/>
        <end position="478"/>
    </location>
</feature>
<dbReference type="GO" id="GO:0016780">
    <property type="term" value="F:phosphotransferase activity, for other substituted phosphate groups"/>
    <property type="evidence" value="ECO:0007669"/>
    <property type="project" value="TreeGrafter"/>
</dbReference>
<dbReference type="Pfam" id="PF13727">
    <property type="entry name" value="CoA_binding_3"/>
    <property type="match status" value="1"/>
</dbReference>
<dbReference type="eggNOG" id="COG2148">
    <property type="taxonomic scope" value="Bacteria"/>
</dbReference>
<dbReference type="NCBIfam" id="TIGR03022">
    <property type="entry name" value="WbaP_sugtrans"/>
    <property type="match status" value="1"/>
</dbReference>
<proteinExistence type="inferred from homology"/>
<dbReference type="Pfam" id="PF02397">
    <property type="entry name" value="Bac_transf"/>
    <property type="match status" value="1"/>
</dbReference>
<dbReference type="NCBIfam" id="TIGR03025">
    <property type="entry name" value="EPS_sugtrans"/>
    <property type="match status" value="1"/>
</dbReference>
<comment type="caution">
    <text evidence="11">The sequence shown here is derived from an EMBL/GenBank/DDBJ whole genome shotgun (WGS) entry which is preliminary data.</text>
</comment>
<evidence type="ECO:0000259" key="10">
    <source>
        <dbReference type="Pfam" id="PF02397"/>
    </source>
</evidence>
<keyword evidence="6 9" id="KW-0812">Transmembrane</keyword>
<comment type="similarity">
    <text evidence="3">Belongs to the bacterial sugar transferase family.</text>
</comment>
<dbReference type="OrthoDB" id="570875at2"/>
<dbReference type="Gene3D" id="3.40.50.720">
    <property type="entry name" value="NAD(P)-binding Rossmann-like Domain"/>
    <property type="match status" value="1"/>
</dbReference>
<evidence type="ECO:0000256" key="9">
    <source>
        <dbReference type="SAM" id="Phobius"/>
    </source>
</evidence>
<protein>
    <submittedName>
        <fullName evidence="11">UDP-phosphate galactose phosphotransferase</fullName>
    </submittedName>
</protein>
<feature type="transmembrane region" description="Helical" evidence="9">
    <location>
        <begin position="61"/>
        <end position="83"/>
    </location>
</feature>
<dbReference type="InterPro" id="IPR017475">
    <property type="entry name" value="EPS_sugar_tfrase"/>
</dbReference>
<dbReference type="EMBL" id="AJTX02000003">
    <property type="protein sequence ID" value="KKJ00836.1"/>
    <property type="molecule type" value="Genomic_DNA"/>
</dbReference>
<feature type="transmembrane region" description="Helical" evidence="9">
    <location>
        <begin position="95"/>
        <end position="114"/>
    </location>
</feature>
<feature type="transmembrane region" description="Helical" evidence="9">
    <location>
        <begin position="120"/>
        <end position="140"/>
    </location>
</feature>
<name>A0A0M2PWP1_PROHO</name>
<organism evidence="11 12">
    <name type="scientific">Prochlorothrix hollandica PCC 9006 = CALU 1027</name>
    <dbReference type="NCBI Taxonomy" id="317619"/>
    <lineage>
        <taxon>Bacteria</taxon>
        <taxon>Bacillati</taxon>
        <taxon>Cyanobacteriota</taxon>
        <taxon>Cyanophyceae</taxon>
        <taxon>Prochlorotrichales</taxon>
        <taxon>Prochlorotrichaceae</taxon>
        <taxon>Prochlorothrix</taxon>
    </lineage>
</organism>
<dbReference type="PANTHER" id="PTHR30576:SF4">
    <property type="entry name" value="UNDECAPRENYL-PHOSPHATE GALACTOSE PHOSPHOTRANSFERASE"/>
    <property type="match status" value="1"/>
</dbReference>
<evidence type="ECO:0000256" key="7">
    <source>
        <dbReference type="ARBA" id="ARBA00022989"/>
    </source>
</evidence>
<dbReference type="STRING" id="317619.GCA_000332315_04652"/>
<dbReference type="Proteomes" id="UP000034681">
    <property type="component" value="Unassembled WGS sequence"/>
</dbReference>
<gene>
    <name evidence="11" type="ORF">PROH_06280</name>
</gene>
<dbReference type="InterPro" id="IPR003362">
    <property type="entry name" value="Bact_transf"/>
</dbReference>
<evidence type="ECO:0000256" key="8">
    <source>
        <dbReference type="ARBA" id="ARBA00023136"/>
    </source>
</evidence>
<feature type="transmembrane region" description="Helical" evidence="9">
    <location>
        <begin position="288"/>
        <end position="313"/>
    </location>
</feature>
<dbReference type="InterPro" id="IPR036291">
    <property type="entry name" value="NAD(P)-bd_dom_sf"/>
</dbReference>
<accession>A0A0M2PWP1</accession>
<dbReference type="InterPro" id="IPR017472">
    <property type="entry name" value="Undecaprenyl-P_galact_Ptfrase"/>
</dbReference>
<evidence type="ECO:0000256" key="1">
    <source>
        <dbReference type="ARBA" id="ARBA00004141"/>
    </source>
</evidence>
<dbReference type="RefSeq" id="WP_017714722.1">
    <property type="nucleotide sequence ID" value="NZ_KB235944.1"/>
</dbReference>
<keyword evidence="12" id="KW-1185">Reference proteome</keyword>
<keyword evidence="4" id="KW-1003">Cell membrane</keyword>
<dbReference type="AlphaFoldDB" id="A0A0M2PWP1"/>
<evidence type="ECO:0000256" key="5">
    <source>
        <dbReference type="ARBA" id="ARBA00022679"/>
    </source>
</evidence>
<feature type="transmembrane region" description="Helical" evidence="9">
    <location>
        <begin position="28"/>
        <end position="49"/>
    </location>
</feature>
<dbReference type="GO" id="GO:0005886">
    <property type="term" value="C:plasma membrane"/>
    <property type="evidence" value="ECO:0007669"/>
    <property type="project" value="UniProtKB-SubCell"/>
</dbReference>
<evidence type="ECO:0000256" key="3">
    <source>
        <dbReference type="ARBA" id="ARBA00006464"/>
    </source>
</evidence>
<dbReference type="GO" id="GO:0000271">
    <property type="term" value="P:polysaccharide biosynthetic process"/>
    <property type="evidence" value="ECO:0007669"/>
    <property type="project" value="InterPro"/>
</dbReference>
<evidence type="ECO:0000256" key="6">
    <source>
        <dbReference type="ARBA" id="ARBA00022692"/>
    </source>
</evidence>
<dbReference type="SUPFAM" id="SSF51735">
    <property type="entry name" value="NAD(P)-binding Rossmann-fold domains"/>
    <property type="match status" value="1"/>
</dbReference>
<evidence type="ECO:0000256" key="4">
    <source>
        <dbReference type="ARBA" id="ARBA00022475"/>
    </source>
</evidence>
<comment type="subcellular location">
    <subcellularLocation>
        <location evidence="2">Cell membrane</location>
    </subcellularLocation>
    <subcellularLocation>
        <location evidence="1">Membrane</location>
        <topology evidence="1">Multi-pass membrane protein</topology>
    </subcellularLocation>
</comment>
<evidence type="ECO:0000313" key="12">
    <source>
        <dbReference type="Proteomes" id="UP000034681"/>
    </source>
</evidence>
<reference evidence="11" key="1">
    <citation type="submission" date="2012-04" db="EMBL/GenBank/DDBJ databases">
        <authorList>
            <person name="Borisov I.G."/>
            <person name="Ivanikova N.V."/>
            <person name="Pinevich A.V."/>
        </authorList>
    </citation>
    <scope>NUCLEOTIDE SEQUENCE</scope>
    <source>
        <strain evidence="11">CALU 1027</strain>
    </source>
</reference>
<evidence type="ECO:0000256" key="2">
    <source>
        <dbReference type="ARBA" id="ARBA00004236"/>
    </source>
</evidence>
<keyword evidence="5" id="KW-0808">Transferase</keyword>